<sequence length="153" mass="17328">MRTYHRHVTVDQPEMRLSDAERQEALDALSEHVRTGRIDLVEFDERSQKVSTAKFRKDLEALFSDLPEPQPSVLRTVRRLPPQQPHQPQPVQRASAPPMTWQQRVASSAVPIAAIIAAILFFTAARGVIFIFALPAIVALLVGSLGNRRRRRF</sequence>
<name>A0A1G6YSS4_9PSEU</name>
<dbReference type="Proteomes" id="UP000199494">
    <property type="component" value="Unassembled WGS sequence"/>
</dbReference>
<protein>
    <submittedName>
        <fullName evidence="1">Uncharacterized protein</fullName>
    </submittedName>
</protein>
<proteinExistence type="predicted"/>
<organism evidence="1 2">
    <name type="scientific">Prauserella marina</name>
    <dbReference type="NCBI Taxonomy" id="530584"/>
    <lineage>
        <taxon>Bacteria</taxon>
        <taxon>Bacillati</taxon>
        <taxon>Actinomycetota</taxon>
        <taxon>Actinomycetes</taxon>
        <taxon>Pseudonocardiales</taxon>
        <taxon>Pseudonocardiaceae</taxon>
        <taxon>Prauserella</taxon>
    </lineage>
</organism>
<evidence type="ECO:0000313" key="1">
    <source>
        <dbReference type="EMBL" id="SDD92707.1"/>
    </source>
</evidence>
<gene>
    <name evidence="1" type="ORF">SAMN05421630_114161</name>
</gene>
<dbReference type="EMBL" id="FMZE01000014">
    <property type="protein sequence ID" value="SDD92707.1"/>
    <property type="molecule type" value="Genomic_DNA"/>
</dbReference>
<keyword evidence="2" id="KW-1185">Reference proteome</keyword>
<reference evidence="1 2" key="1">
    <citation type="submission" date="2016-10" db="EMBL/GenBank/DDBJ databases">
        <authorList>
            <person name="de Groot N.N."/>
        </authorList>
    </citation>
    <scope>NUCLEOTIDE SEQUENCE [LARGE SCALE GENOMIC DNA]</scope>
    <source>
        <strain evidence="1 2">CGMCC 4.5506</strain>
    </source>
</reference>
<dbReference type="STRING" id="530584.SAMN05421630_114161"/>
<evidence type="ECO:0000313" key="2">
    <source>
        <dbReference type="Proteomes" id="UP000199494"/>
    </source>
</evidence>
<dbReference type="AlphaFoldDB" id="A0A1G6YSS4"/>
<dbReference type="Pfam" id="PF08044">
    <property type="entry name" value="DUF1707"/>
    <property type="match status" value="1"/>
</dbReference>
<accession>A0A1G6YSS4</accession>
<dbReference type="InterPro" id="IPR012551">
    <property type="entry name" value="DUF1707_SHOCT-like"/>
</dbReference>